<evidence type="ECO:0000313" key="2">
    <source>
        <dbReference type="EMBL" id="GAA3963858.1"/>
    </source>
</evidence>
<proteinExistence type="predicted"/>
<feature type="signal peptide" evidence="1">
    <location>
        <begin position="1"/>
        <end position="21"/>
    </location>
</feature>
<dbReference type="EMBL" id="BAAAZC010000007">
    <property type="protein sequence ID" value="GAA3963858.1"/>
    <property type="molecule type" value="Genomic_DNA"/>
</dbReference>
<gene>
    <name evidence="2" type="ORF">GCM10022210_10220</name>
</gene>
<organism evidence="2 3">
    <name type="scientific">Mucilaginibacter dorajii</name>
    <dbReference type="NCBI Taxonomy" id="692994"/>
    <lineage>
        <taxon>Bacteria</taxon>
        <taxon>Pseudomonadati</taxon>
        <taxon>Bacteroidota</taxon>
        <taxon>Sphingobacteriia</taxon>
        <taxon>Sphingobacteriales</taxon>
        <taxon>Sphingobacteriaceae</taxon>
        <taxon>Mucilaginibacter</taxon>
    </lineage>
</organism>
<dbReference type="RefSeq" id="WP_259091124.1">
    <property type="nucleotide sequence ID" value="NZ_BAAAZC010000007.1"/>
</dbReference>
<dbReference type="PROSITE" id="PS51257">
    <property type="entry name" value="PROKAR_LIPOPROTEIN"/>
    <property type="match status" value="1"/>
</dbReference>
<evidence type="ECO:0000256" key="1">
    <source>
        <dbReference type="SAM" id="SignalP"/>
    </source>
</evidence>
<dbReference type="Proteomes" id="UP001500742">
    <property type="component" value="Unassembled WGS sequence"/>
</dbReference>
<feature type="chain" id="PRO_5046847810" description="DUF5640 domain-containing protein" evidence="1">
    <location>
        <begin position="22"/>
        <end position="111"/>
    </location>
</feature>
<reference evidence="3" key="1">
    <citation type="journal article" date="2019" name="Int. J. Syst. Evol. Microbiol.">
        <title>The Global Catalogue of Microorganisms (GCM) 10K type strain sequencing project: providing services to taxonomists for standard genome sequencing and annotation.</title>
        <authorList>
            <consortium name="The Broad Institute Genomics Platform"/>
            <consortium name="The Broad Institute Genome Sequencing Center for Infectious Disease"/>
            <person name="Wu L."/>
            <person name="Ma J."/>
        </authorList>
    </citation>
    <scope>NUCLEOTIDE SEQUENCE [LARGE SCALE GENOMIC DNA]</scope>
    <source>
        <strain evidence="3">JCM 16601</strain>
    </source>
</reference>
<keyword evidence="3" id="KW-1185">Reference proteome</keyword>
<keyword evidence="1" id="KW-0732">Signal</keyword>
<evidence type="ECO:0000313" key="3">
    <source>
        <dbReference type="Proteomes" id="UP001500742"/>
    </source>
</evidence>
<protein>
    <recommendedName>
        <fullName evidence="4">DUF5640 domain-containing protein</fullName>
    </recommendedName>
</protein>
<comment type="caution">
    <text evidence="2">The sequence shown here is derived from an EMBL/GenBank/DDBJ whole genome shotgun (WGS) entry which is preliminary data.</text>
</comment>
<sequence length="111" mass="12509">MKKYPLILAHAVGALILFSVACNSNNGSSPVNKKLLGKWKAKDGETKLEITDKGFTTDDGQPITEDYFVKNDTIFTSYQGSRPFTKFLIKNLDDHKLTLFYPDSDIVEFSR</sequence>
<accession>A0ABP7PDM5</accession>
<name>A0ABP7PDM5_9SPHI</name>
<evidence type="ECO:0008006" key="4">
    <source>
        <dbReference type="Google" id="ProtNLM"/>
    </source>
</evidence>